<dbReference type="GO" id="GO:0005524">
    <property type="term" value="F:ATP binding"/>
    <property type="evidence" value="ECO:0007669"/>
    <property type="project" value="UniProtKB-KW"/>
</dbReference>
<protein>
    <recommendedName>
        <fullName evidence="2">Proline--tRNA ligase</fullName>
        <ecNumber evidence="1">6.1.1.15</ecNumber>
    </recommendedName>
    <alternativeName>
        <fullName evidence="8">Prolyl-tRNA synthetase</fullName>
    </alternativeName>
</protein>
<dbReference type="PANTHER" id="PTHR42753">
    <property type="entry name" value="MITOCHONDRIAL RIBOSOME PROTEIN L39/PROLYL-TRNA LIGASE FAMILY MEMBER"/>
    <property type="match status" value="1"/>
</dbReference>
<evidence type="ECO:0000256" key="5">
    <source>
        <dbReference type="ARBA" id="ARBA00022840"/>
    </source>
</evidence>
<dbReference type="SUPFAM" id="SSF55681">
    <property type="entry name" value="Class II aaRS and biotin synthetases"/>
    <property type="match status" value="1"/>
</dbReference>
<dbReference type="GO" id="GO:0006433">
    <property type="term" value="P:prolyl-tRNA aminoacylation"/>
    <property type="evidence" value="ECO:0007669"/>
    <property type="project" value="InterPro"/>
</dbReference>
<evidence type="ECO:0000259" key="10">
    <source>
        <dbReference type="PROSITE" id="PS50862"/>
    </source>
</evidence>
<comment type="catalytic activity">
    <reaction evidence="9">
        <text>tRNA(Pro) + L-proline + ATP = L-prolyl-tRNA(Pro) + AMP + diphosphate</text>
        <dbReference type="Rhea" id="RHEA:14305"/>
        <dbReference type="Rhea" id="RHEA-COMP:9700"/>
        <dbReference type="Rhea" id="RHEA-COMP:9702"/>
        <dbReference type="ChEBI" id="CHEBI:30616"/>
        <dbReference type="ChEBI" id="CHEBI:33019"/>
        <dbReference type="ChEBI" id="CHEBI:60039"/>
        <dbReference type="ChEBI" id="CHEBI:78442"/>
        <dbReference type="ChEBI" id="CHEBI:78532"/>
        <dbReference type="ChEBI" id="CHEBI:456215"/>
        <dbReference type="EC" id="6.1.1.15"/>
    </reaction>
</comment>
<dbReference type="InterPro" id="IPR006195">
    <property type="entry name" value="aa-tRNA-synth_II"/>
</dbReference>
<organism evidence="11 12">
    <name type="scientific">Candidatus Yanofskybacteria bacterium RIFCSPHIGHO2_02_FULL_46_19</name>
    <dbReference type="NCBI Taxonomy" id="1802684"/>
    <lineage>
        <taxon>Bacteria</taxon>
        <taxon>Candidatus Yanofskyibacteriota</taxon>
    </lineage>
</organism>
<accession>A0A1F8FRL7</accession>
<sequence length="411" mass="45845">MKFSKLFTKTIKEVPADESSVNAQLLIKGGFISKVMAGVYNYLPLGLRVLNKINNIIRDEMNATGAEELFMSVLQSKETWTTSGRWDTAKEVMYQFKDGSGKEIGLGWTHEEPLTEVAKHFISSYKDLPKAVYQIQTKFRNEPRARSGLLRGREFYMKDLYSFHADDNDLNRYYETVAGAYAKAFSRIGLDAKRTVASGGLFSKYSDEFQVLCDAGEDTIYYCSECGYAANKEVAAELEIKDKCPKCGKGIGEKKGIEVGNIFKLGTRYSEPFGLYYTDKDGAKKPVIMASYGIGPGRVMATVVEVSHDGKGIIWPETIAPFKVHLIAFDGKTEEAREIYAELGERGIETLYDDREDKTAGEKFADADLIGCPIRLVVSTRTLQNGSVEIKRRASDKAELVKIEEIGSLAR</sequence>
<dbReference type="InterPro" id="IPR050062">
    <property type="entry name" value="Pro-tRNA_synthetase"/>
</dbReference>
<dbReference type="AlphaFoldDB" id="A0A1F8FRL7"/>
<dbReference type="PRINTS" id="PR01046">
    <property type="entry name" value="TRNASYNTHPRO"/>
</dbReference>
<dbReference type="GO" id="GO:0004827">
    <property type="term" value="F:proline-tRNA ligase activity"/>
    <property type="evidence" value="ECO:0007669"/>
    <property type="project" value="UniProtKB-EC"/>
</dbReference>
<proteinExistence type="predicted"/>
<dbReference type="InterPro" id="IPR045864">
    <property type="entry name" value="aa-tRNA-synth_II/BPL/LPL"/>
</dbReference>
<evidence type="ECO:0000256" key="7">
    <source>
        <dbReference type="ARBA" id="ARBA00023146"/>
    </source>
</evidence>
<dbReference type="EMBL" id="MGJY01000026">
    <property type="protein sequence ID" value="OGN15783.1"/>
    <property type="molecule type" value="Genomic_DNA"/>
</dbReference>
<dbReference type="CDD" id="cd00861">
    <property type="entry name" value="ProRS_anticodon_short"/>
    <property type="match status" value="1"/>
</dbReference>
<dbReference type="PROSITE" id="PS50862">
    <property type="entry name" value="AA_TRNA_LIGASE_II"/>
    <property type="match status" value="1"/>
</dbReference>
<name>A0A1F8FRL7_9BACT</name>
<dbReference type="InterPro" id="IPR044140">
    <property type="entry name" value="ProRS_anticodon_short"/>
</dbReference>
<gene>
    <name evidence="11" type="ORF">A3C81_01725</name>
</gene>
<dbReference type="PANTHER" id="PTHR42753:SF2">
    <property type="entry name" value="PROLINE--TRNA LIGASE"/>
    <property type="match status" value="1"/>
</dbReference>
<keyword evidence="5" id="KW-0067">ATP-binding</keyword>
<dbReference type="Pfam" id="PF00587">
    <property type="entry name" value="tRNA-synt_2b"/>
    <property type="match status" value="1"/>
</dbReference>
<keyword evidence="3" id="KW-0436">Ligase</keyword>
<dbReference type="SUPFAM" id="SSF52954">
    <property type="entry name" value="Class II aaRS ABD-related"/>
    <property type="match status" value="1"/>
</dbReference>
<dbReference type="Gene3D" id="3.30.930.10">
    <property type="entry name" value="Bira Bifunctional Protein, Domain 2"/>
    <property type="match status" value="1"/>
</dbReference>
<keyword evidence="4" id="KW-0547">Nucleotide-binding</keyword>
<dbReference type="Pfam" id="PF03129">
    <property type="entry name" value="HGTP_anticodon"/>
    <property type="match status" value="1"/>
</dbReference>
<evidence type="ECO:0000256" key="3">
    <source>
        <dbReference type="ARBA" id="ARBA00022598"/>
    </source>
</evidence>
<evidence type="ECO:0000256" key="2">
    <source>
        <dbReference type="ARBA" id="ARBA00019110"/>
    </source>
</evidence>
<dbReference type="InterPro" id="IPR002316">
    <property type="entry name" value="Pro-tRNA-ligase_IIa"/>
</dbReference>
<dbReference type="InterPro" id="IPR036621">
    <property type="entry name" value="Anticodon-bd_dom_sf"/>
</dbReference>
<evidence type="ECO:0000256" key="9">
    <source>
        <dbReference type="ARBA" id="ARBA00047671"/>
    </source>
</evidence>
<evidence type="ECO:0000313" key="12">
    <source>
        <dbReference type="Proteomes" id="UP000177796"/>
    </source>
</evidence>
<dbReference type="GO" id="GO:0005829">
    <property type="term" value="C:cytosol"/>
    <property type="evidence" value="ECO:0007669"/>
    <property type="project" value="TreeGrafter"/>
</dbReference>
<keyword evidence="7" id="KW-0030">Aminoacyl-tRNA synthetase</keyword>
<evidence type="ECO:0000256" key="1">
    <source>
        <dbReference type="ARBA" id="ARBA00012831"/>
    </source>
</evidence>
<keyword evidence="6" id="KW-0648">Protein biosynthesis</keyword>
<evidence type="ECO:0000256" key="8">
    <source>
        <dbReference type="ARBA" id="ARBA00029731"/>
    </source>
</evidence>
<dbReference type="InterPro" id="IPR002314">
    <property type="entry name" value="aa-tRNA-synt_IIb"/>
</dbReference>
<dbReference type="InterPro" id="IPR004154">
    <property type="entry name" value="Anticodon-bd"/>
</dbReference>
<evidence type="ECO:0000256" key="6">
    <source>
        <dbReference type="ARBA" id="ARBA00022917"/>
    </source>
</evidence>
<dbReference type="Gene3D" id="3.40.50.800">
    <property type="entry name" value="Anticodon-binding domain"/>
    <property type="match status" value="1"/>
</dbReference>
<evidence type="ECO:0000256" key="4">
    <source>
        <dbReference type="ARBA" id="ARBA00022741"/>
    </source>
</evidence>
<comment type="caution">
    <text evidence="11">The sequence shown here is derived from an EMBL/GenBank/DDBJ whole genome shotgun (WGS) entry which is preliminary data.</text>
</comment>
<reference evidence="11 12" key="1">
    <citation type="journal article" date="2016" name="Nat. Commun.">
        <title>Thousands of microbial genomes shed light on interconnected biogeochemical processes in an aquifer system.</title>
        <authorList>
            <person name="Anantharaman K."/>
            <person name="Brown C.T."/>
            <person name="Hug L.A."/>
            <person name="Sharon I."/>
            <person name="Castelle C.J."/>
            <person name="Probst A.J."/>
            <person name="Thomas B.C."/>
            <person name="Singh A."/>
            <person name="Wilkins M.J."/>
            <person name="Karaoz U."/>
            <person name="Brodie E.L."/>
            <person name="Williams K.H."/>
            <person name="Hubbard S.S."/>
            <person name="Banfield J.F."/>
        </authorList>
    </citation>
    <scope>NUCLEOTIDE SEQUENCE [LARGE SCALE GENOMIC DNA]</scope>
</reference>
<evidence type="ECO:0000313" key="11">
    <source>
        <dbReference type="EMBL" id="OGN15783.1"/>
    </source>
</evidence>
<dbReference type="Proteomes" id="UP000177796">
    <property type="component" value="Unassembled WGS sequence"/>
</dbReference>
<feature type="domain" description="Aminoacyl-transfer RNA synthetases class-II family profile" evidence="10">
    <location>
        <begin position="34"/>
        <end position="316"/>
    </location>
</feature>
<dbReference type="EC" id="6.1.1.15" evidence="1"/>